<organism evidence="10 11">
    <name type="scientific">Diutina rugosa</name>
    <name type="common">Yeast</name>
    <name type="synonym">Candida rugosa</name>
    <dbReference type="NCBI Taxonomy" id="5481"/>
    <lineage>
        <taxon>Eukaryota</taxon>
        <taxon>Fungi</taxon>
        <taxon>Dikarya</taxon>
        <taxon>Ascomycota</taxon>
        <taxon>Saccharomycotina</taxon>
        <taxon>Pichiomycetes</taxon>
        <taxon>Debaryomycetaceae</taxon>
        <taxon>Diutina</taxon>
    </lineage>
</organism>
<dbReference type="VEuPathDB" id="FungiDB:DIURU_004122"/>
<dbReference type="EC" id="2.3.1.181" evidence="5"/>
<evidence type="ECO:0000259" key="9">
    <source>
        <dbReference type="PROSITE" id="PS51733"/>
    </source>
</evidence>
<dbReference type="PROSITE" id="PS01313">
    <property type="entry name" value="LIPB"/>
    <property type="match status" value="1"/>
</dbReference>
<dbReference type="GO" id="GO:0033819">
    <property type="term" value="F:lipoyl(octanoyl) transferase activity"/>
    <property type="evidence" value="ECO:0007669"/>
    <property type="project" value="UniProtKB-EC"/>
</dbReference>
<evidence type="ECO:0000256" key="1">
    <source>
        <dbReference type="ARBA" id="ARBA00004821"/>
    </source>
</evidence>
<evidence type="ECO:0000256" key="8">
    <source>
        <dbReference type="PIRSR" id="PIRSR016262-3"/>
    </source>
</evidence>
<evidence type="ECO:0000313" key="10">
    <source>
        <dbReference type="EMBL" id="KAA8899865.1"/>
    </source>
</evidence>
<dbReference type="InterPro" id="IPR020605">
    <property type="entry name" value="Octanoyltransferase_CS"/>
</dbReference>
<feature type="binding site" evidence="7">
    <location>
        <begin position="133"/>
        <end position="140"/>
    </location>
    <ligand>
        <name>substrate</name>
    </ligand>
</feature>
<dbReference type="Pfam" id="PF21948">
    <property type="entry name" value="LplA-B_cat"/>
    <property type="match status" value="1"/>
</dbReference>
<keyword evidence="11" id="KW-1185">Reference proteome</keyword>
<feature type="site" description="Lowers pKa of active site Cys" evidence="8">
    <location>
        <position position="204"/>
    </location>
</feature>
<feature type="domain" description="BPL/LPL catalytic" evidence="9">
    <location>
        <begin position="87"/>
        <end position="278"/>
    </location>
</feature>
<dbReference type="GO" id="GO:0009249">
    <property type="term" value="P:protein lipoylation"/>
    <property type="evidence" value="ECO:0007669"/>
    <property type="project" value="InterPro"/>
</dbReference>
<name>A0A642UJ09_DIURU</name>
<dbReference type="PIRSF" id="PIRSF016262">
    <property type="entry name" value="LPLase"/>
    <property type="match status" value="1"/>
</dbReference>
<comment type="function">
    <text evidence="5">Catalyzes the transfer of endogenously produced octanoic acid from octanoyl-acyl-carrier-protein onto the lipoyl domains of lipoate-dependent enzymes. Lipoyl-ACP can also act as a substrate although octanoyl-ACP is likely to be the physiological substrate.</text>
</comment>
<comment type="pathway">
    <text evidence="1 5">Protein modification; protein lipoylation via endogenous pathway; protein N(6)-(lipoyl)lysine from octanoyl-[acyl-carrier-protein]: step 1/2.</text>
</comment>
<dbReference type="Proteomes" id="UP000449547">
    <property type="component" value="Unassembled WGS sequence"/>
</dbReference>
<keyword evidence="4 5" id="KW-0012">Acyltransferase</keyword>
<dbReference type="RefSeq" id="XP_034011143.1">
    <property type="nucleotide sequence ID" value="XM_034156961.1"/>
</dbReference>
<comment type="catalytic activity">
    <reaction evidence="5">
        <text>octanoyl-[ACP] + L-lysyl-[protein] = N(6)-octanoyl-L-lysyl-[protein] + holo-[ACP] + H(+)</text>
        <dbReference type="Rhea" id="RHEA:17665"/>
        <dbReference type="Rhea" id="RHEA-COMP:9636"/>
        <dbReference type="Rhea" id="RHEA-COMP:9685"/>
        <dbReference type="Rhea" id="RHEA-COMP:9752"/>
        <dbReference type="Rhea" id="RHEA-COMP:9928"/>
        <dbReference type="ChEBI" id="CHEBI:15378"/>
        <dbReference type="ChEBI" id="CHEBI:29969"/>
        <dbReference type="ChEBI" id="CHEBI:64479"/>
        <dbReference type="ChEBI" id="CHEBI:78463"/>
        <dbReference type="ChEBI" id="CHEBI:78809"/>
        <dbReference type="EC" id="2.3.1.181"/>
    </reaction>
</comment>
<dbReference type="PANTHER" id="PTHR10993">
    <property type="entry name" value="OCTANOYLTRANSFERASE"/>
    <property type="match status" value="1"/>
</dbReference>
<sequence length="298" mass="33681">MSLIFKRLNSCASRFRPVDASYGVLRHIHFPGITSFEDGQKFQQMVVGANLDFKQMETKIKRQLKDVPAGFRLNDYEDELIKRVLSMKPLPTLLTFEFNNVYTGGKKMKQDPQLQQKIDQYRSLGCEYHQLERGGQVTWHGNGQLTAYVVLDIKGFTDLTVRCFVDSVLIQSAQNVLKKHYNIDAYNDPENPGLYVQKDPYNGKIVSVGTHIQRAVTSYGIGLNVNNDLKYLNQFEMCGLPGVSATSIAKEIPSAKVTVKDVADQYAQQLALRLNIGQVDHIDGREIIEQSKESDSNQ</sequence>
<accession>A0A642UJ09</accession>
<dbReference type="InterPro" id="IPR000544">
    <property type="entry name" value="Octanoyltransferase"/>
</dbReference>
<dbReference type="PANTHER" id="PTHR10993:SF7">
    <property type="entry name" value="LIPOYLTRANSFERASE 2, MITOCHONDRIAL-RELATED"/>
    <property type="match status" value="1"/>
</dbReference>
<comment type="similarity">
    <text evidence="2 5">Belongs to the LipB family.</text>
</comment>
<dbReference type="PROSITE" id="PS51733">
    <property type="entry name" value="BPL_LPL_CATALYTIC"/>
    <property type="match status" value="1"/>
</dbReference>
<gene>
    <name evidence="10" type="ORF">DIURU_004122</name>
</gene>
<feature type="binding site" evidence="7">
    <location>
        <begin position="220"/>
        <end position="222"/>
    </location>
    <ligand>
        <name>substrate</name>
    </ligand>
</feature>
<dbReference type="SUPFAM" id="SSF55681">
    <property type="entry name" value="Class II aaRS and biotin synthetases"/>
    <property type="match status" value="1"/>
</dbReference>
<feature type="binding site" evidence="7">
    <location>
        <begin position="207"/>
        <end position="209"/>
    </location>
    <ligand>
        <name>substrate</name>
    </ligand>
</feature>
<dbReference type="NCBIfam" id="TIGR00214">
    <property type="entry name" value="lipB"/>
    <property type="match status" value="1"/>
</dbReference>
<evidence type="ECO:0000256" key="7">
    <source>
        <dbReference type="PIRSR" id="PIRSR016262-2"/>
    </source>
</evidence>
<evidence type="ECO:0000256" key="5">
    <source>
        <dbReference type="PIRNR" id="PIRNR016262"/>
    </source>
</evidence>
<dbReference type="Gene3D" id="3.30.930.10">
    <property type="entry name" value="Bira Bifunctional Protein, Domain 2"/>
    <property type="match status" value="1"/>
</dbReference>
<protein>
    <recommendedName>
        <fullName evidence="5">Octanoyltransferase</fullName>
        <ecNumber evidence="5">2.3.1.181</ecNumber>
    </recommendedName>
</protein>
<evidence type="ECO:0000256" key="2">
    <source>
        <dbReference type="ARBA" id="ARBA00007907"/>
    </source>
</evidence>
<evidence type="ECO:0000256" key="3">
    <source>
        <dbReference type="ARBA" id="ARBA00022679"/>
    </source>
</evidence>
<reference evidence="10 11" key="1">
    <citation type="submission" date="2019-07" db="EMBL/GenBank/DDBJ databases">
        <title>Genome assembly of two rare yeast pathogens: Diutina rugosa and Trichomonascus ciferrii.</title>
        <authorList>
            <person name="Mixao V."/>
            <person name="Saus E."/>
            <person name="Hansen A."/>
            <person name="Lass-Flor C."/>
            <person name="Gabaldon T."/>
        </authorList>
    </citation>
    <scope>NUCLEOTIDE SEQUENCE [LARGE SCALE GENOMIC DNA]</scope>
    <source>
        <strain evidence="10 11">CBS 613</strain>
    </source>
</reference>
<proteinExistence type="inferred from homology"/>
<dbReference type="InterPro" id="IPR045864">
    <property type="entry name" value="aa-tRNA-synth_II/BPL/LPL"/>
</dbReference>
<dbReference type="OMA" id="FEMCGLP"/>
<comment type="caution">
    <text evidence="10">The sequence shown here is derived from an EMBL/GenBank/DDBJ whole genome shotgun (WGS) entry which is preliminary data.</text>
</comment>
<evidence type="ECO:0000313" key="11">
    <source>
        <dbReference type="Proteomes" id="UP000449547"/>
    </source>
</evidence>
<feature type="active site" description="Acyl-thioester intermediate" evidence="6">
    <location>
        <position position="238"/>
    </location>
</feature>
<evidence type="ECO:0000256" key="6">
    <source>
        <dbReference type="PIRSR" id="PIRSR016262-1"/>
    </source>
</evidence>
<dbReference type="UniPathway" id="UPA00538">
    <property type="reaction ID" value="UER00592"/>
</dbReference>
<dbReference type="EMBL" id="SWFT01000120">
    <property type="protein sequence ID" value="KAA8899865.1"/>
    <property type="molecule type" value="Genomic_DNA"/>
</dbReference>
<dbReference type="GeneID" id="54782773"/>
<evidence type="ECO:0000256" key="4">
    <source>
        <dbReference type="ARBA" id="ARBA00023315"/>
    </source>
</evidence>
<dbReference type="AlphaFoldDB" id="A0A642UJ09"/>
<dbReference type="InterPro" id="IPR004143">
    <property type="entry name" value="BPL_LPL_catalytic"/>
</dbReference>
<keyword evidence="3 5" id="KW-0808">Transferase</keyword>
<dbReference type="OrthoDB" id="19908at2759"/>